<keyword evidence="3" id="KW-1185">Reference proteome</keyword>
<feature type="region of interest" description="Disordered" evidence="1">
    <location>
        <begin position="387"/>
        <end position="434"/>
    </location>
</feature>
<keyword evidence="2" id="KW-0328">Glycosyltransferase</keyword>
<sequence>MPEALTEKPAILVLAPMPAAPVSAGNRRRLVATCEALTRGGFAIDLAYYAHEDQIYRRFGQHPPTDCLGMERTFRNVFLIEARTVIPLKTRANAFGIDEWCPDEVGDFVAWYFSAYPETGAALVNYVFLSRALERVPPGVLTLIDTHDRFAGRQNQYRPFRAEPNFFYTDAASEAAGLARADVVLAIQAAEAGYFAGLTDSRVLLLPPHFPAQKPFSVPERVARIGFLGHGNDPNLFSIGRFIRTWRDGWTPDRPELVIAGEICRSLPGVEGPGVRLLGYLDRLEDFYAQADVVVAPMLMGSGLKMKVGEALSFGRPVIGTEIGLEGFEPMEAAHRCRNAEAVKEAVLAVAGDRDALARLTWASEALFTRYAEAAMAAEAELIGLLREGRGSSPPPCGEEARGGGGADGTAPPHPEPPPPRTPPRKGEGTSAVRGGGLVLTCETSARSLLAADPDLGVLVATERRPGHGAAAVYTPLRRRWFARTEPGAEGAAPDLGALDVALSPEWVRDRKLPPEARAVLARAFAGIQADWETEGRIVGCAGDRIEIATLLPGVLVNGTHPAAAFLIAGEDACELRPERVTPLHRREIHAYADRTGRLPAPLPASLSFRGASLLPAGGCLLFLTDDGIGRITLSEEAPRP</sequence>
<feature type="compositionally biased region" description="Pro residues" evidence="1">
    <location>
        <begin position="412"/>
        <end position="422"/>
    </location>
</feature>
<keyword evidence="2" id="KW-0808">Transferase</keyword>
<evidence type="ECO:0000313" key="2">
    <source>
        <dbReference type="EMBL" id="MER2248732.1"/>
    </source>
</evidence>
<evidence type="ECO:0000313" key="3">
    <source>
        <dbReference type="Proteomes" id="UP001480955"/>
    </source>
</evidence>
<dbReference type="GO" id="GO:0016757">
    <property type="term" value="F:glycosyltransferase activity"/>
    <property type="evidence" value="ECO:0007669"/>
    <property type="project" value="UniProtKB-KW"/>
</dbReference>
<dbReference type="EMBL" id="JBELQE010000017">
    <property type="protein sequence ID" value="MER2248732.1"/>
    <property type="molecule type" value="Genomic_DNA"/>
</dbReference>
<dbReference type="Gene3D" id="3.40.50.2000">
    <property type="entry name" value="Glycogen Phosphorylase B"/>
    <property type="match status" value="1"/>
</dbReference>
<protein>
    <submittedName>
        <fullName evidence="2">Glycosyltransferase</fullName>
        <ecNumber evidence="2">2.4.-.-</ecNumber>
    </submittedName>
</protein>
<gene>
    <name evidence="2" type="ORF">ABS772_02280</name>
</gene>
<name>A0ABV1QH84_9HYPH</name>
<dbReference type="EC" id="2.4.-.-" evidence="2"/>
<dbReference type="Proteomes" id="UP001480955">
    <property type="component" value="Unassembled WGS sequence"/>
</dbReference>
<dbReference type="RefSeq" id="WP_350391919.1">
    <property type="nucleotide sequence ID" value="NZ_JBELQE010000017.1"/>
</dbReference>
<comment type="caution">
    <text evidence="2">The sequence shown here is derived from an EMBL/GenBank/DDBJ whole genome shotgun (WGS) entry which is preliminary data.</text>
</comment>
<dbReference type="Pfam" id="PF13692">
    <property type="entry name" value="Glyco_trans_1_4"/>
    <property type="match status" value="1"/>
</dbReference>
<accession>A0ABV1QH84</accession>
<evidence type="ECO:0000256" key="1">
    <source>
        <dbReference type="SAM" id="MobiDB-lite"/>
    </source>
</evidence>
<organism evidence="2 3">
    <name type="scientific">Methylorubrum podarium</name>
    <dbReference type="NCBI Taxonomy" id="200476"/>
    <lineage>
        <taxon>Bacteria</taxon>
        <taxon>Pseudomonadati</taxon>
        <taxon>Pseudomonadota</taxon>
        <taxon>Alphaproteobacteria</taxon>
        <taxon>Hyphomicrobiales</taxon>
        <taxon>Methylobacteriaceae</taxon>
        <taxon>Methylorubrum</taxon>
    </lineage>
</organism>
<reference evidence="2 3" key="1">
    <citation type="submission" date="2024-06" db="EMBL/GenBank/DDBJ databases">
        <authorList>
            <person name="Campbell A.G."/>
        </authorList>
    </citation>
    <scope>NUCLEOTIDE SEQUENCE [LARGE SCALE GENOMIC DNA]</scope>
    <source>
        <strain evidence="2 3">EM12</strain>
    </source>
</reference>
<dbReference type="SUPFAM" id="SSF53756">
    <property type="entry name" value="UDP-Glycosyltransferase/glycogen phosphorylase"/>
    <property type="match status" value="1"/>
</dbReference>
<proteinExistence type="predicted"/>